<dbReference type="Proteomes" id="UP001596223">
    <property type="component" value="Unassembled WGS sequence"/>
</dbReference>
<evidence type="ECO:0000313" key="2">
    <source>
        <dbReference type="Proteomes" id="UP001596223"/>
    </source>
</evidence>
<keyword evidence="2" id="KW-1185">Reference proteome</keyword>
<protein>
    <submittedName>
        <fullName evidence="1">Peptide synthetase</fullName>
    </submittedName>
</protein>
<gene>
    <name evidence="1" type="ORF">ACFP3H_05965</name>
</gene>
<dbReference type="RefSeq" id="WP_378600700.1">
    <property type="nucleotide sequence ID" value="NZ_JBHSQN010000002.1"/>
</dbReference>
<comment type="caution">
    <text evidence="1">The sequence shown here is derived from an EMBL/GenBank/DDBJ whole genome shotgun (WGS) entry which is preliminary data.</text>
</comment>
<organism evidence="1 2">
    <name type="scientific">Nocardia lasii</name>
    <dbReference type="NCBI Taxonomy" id="1616107"/>
    <lineage>
        <taxon>Bacteria</taxon>
        <taxon>Bacillati</taxon>
        <taxon>Actinomycetota</taxon>
        <taxon>Actinomycetes</taxon>
        <taxon>Mycobacteriales</taxon>
        <taxon>Nocardiaceae</taxon>
        <taxon>Nocardia</taxon>
    </lineage>
</organism>
<evidence type="ECO:0000313" key="1">
    <source>
        <dbReference type="EMBL" id="MFC6010590.1"/>
    </source>
</evidence>
<name>A0ABW1JNJ6_9NOCA</name>
<proteinExistence type="predicted"/>
<reference evidence="2" key="1">
    <citation type="journal article" date="2019" name="Int. J. Syst. Evol. Microbiol.">
        <title>The Global Catalogue of Microorganisms (GCM) 10K type strain sequencing project: providing services to taxonomists for standard genome sequencing and annotation.</title>
        <authorList>
            <consortium name="The Broad Institute Genomics Platform"/>
            <consortium name="The Broad Institute Genome Sequencing Center for Infectious Disease"/>
            <person name="Wu L."/>
            <person name="Ma J."/>
        </authorList>
    </citation>
    <scope>NUCLEOTIDE SEQUENCE [LARGE SCALE GENOMIC DNA]</scope>
    <source>
        <strain evidence="2">CCUG 36956</strain>
    </source>
</reference>
<accession>A0ABW1JNJ6</accession>
<sequence length="401" mass="43623">MHGSNTFRRAITTTERMYFPMRELAPPFLMQLAITGEGEIDPARLRRAVAEAAEVTPGARLVRRDTEWVDSGVAPAVRIAAGHRLFGPALESDPVLTSPIGPTPESTVEVLLLTGAPTTLIFRVFHGVMDGMGMVLWARNVLRVLRGEDPIPQLDPVADQELVDRVGAPGTPTPLVPRYRTAVGRGRQRRHAPRHLLRHRIIGAAGPGALARVCALLAAEIPGPSRIMMPVDLRRHDPALHSTANLALPLFLDITPGSDWLRVKEQIKTGLRENRELDQLANTRITLVPDVINRGVLHTTNWLGARAGRNLASATVSHMGGFTTAELTVPGFTPTGLFVLPQHSVAMPLLIGLTEFDGHTHLTVSARNGVGIEDRLEALLDRIVTVLENELPARDSAARRP</sequence>
<dbReference type="EMBL" id="JBHSQN010000002">
    <property type="protein sequence ID" value="MFC6010590.1"/>
    <property type="molecule type" value="Genomic_DNA"/>
</dbReference>